<dbReference type="RefSeq" id="XP_021300383.1">
    <property type="nucleotide sequence ID" value="XM_021444708.1"/>
</dbReference>
<gene>
    <name evidence="2" type="primary">LOC110428792</name>
</gene>
<keyword evidence="1" id="KW-1185">Reference proteome</keyword>
<dbReference type="GeneID" id="110428792"/>
<dbReference type="Gene3D" id="3.80.10.10">
    <property type="entry name" value="Ribonuclease Inhibitor"/>
    <property type="match status" value="1"/>
</dbReference>
<organism evidence="1 2">
    <name type="scientific">Herrania umbratica</name>
    <dbReference type="NCBI Taxonomy" id="108875"/>
    <lineage>
        <taxon>Eukaryota</taxon>
        <taxon>Viridiplantae</taxon>
        <taxon>Streptophyta</taxon>
        <taxon>Embryophyta</taxon>
        <taxon>Tracheophyta</taxon>
        <taxon>Spermatophyta</taxon>
        <taxon>Magnoliopsida</taxon>
        <taxon>eudicotyledons</taxon>
        <taxon>Gunneridae</taxon>
        <taxon>Pentapetalae</taxon>
        <taxon>rosids</taxon>
        <taxon>malvids</taxon>
        <taxon>Malvales</taxon>
        <taxon>Malvaceae</taxon>
        <taxon>Byttnerioideae</taxon>
        <taxon>Herrania</taxon>
    </lineage>
</organism>
<reference evidence="2" key="1">
    <citation type="submission" date="2025-08" db="UniProtKB">
        <authorList>
            <consortium name="RefSeq"/>
        </authorList>
    </citation>
    <scope>IDENTIFICATION</scope>
    <source>
        <tissue evidence="2">Leaf</tissue>
    </source>
</reference>
<evidence type="ECO:0000313" key="2">
    <source>
        <dbReference type="RefSeq" id="XP_021300383.1"/>
    </source>
</evidence>
<dbReference type="OrthoDB" id="1898799at2759"/>
<name>A0A6J1BMQ6_9ROSI</name>
<dbReference type="AlphaFoldDB" id="A0A6J1BMQ6"/>
<dbReference type="SUPFAM" id="SSF52047">
    <property type="entry name" value="RNI-like"/>
    <property type="match status" value="1"/>
</dbReference>
<dbReference type="InterPro" id="IPR032675">
    <property type="entry name" value="LRR_dom_sf"/>
</dbReference>
<sequence>MIDHIFPKLQLLELLELPNLTRFCHGSYGEFPLLKDLIIGNCPTFETFISKYVPLKWPSLKRMDLYGCDKVEIFSSENLLSFGESTNQHPLFWVNEVTFPNLERLTLEQNGIMKEIWHGQLKSRG</sequence>
<evidence type="ECO:0000313" key="1">
    <source>
        <dbReference type="Proteomes" id="UP000504621"/>
    </source>
</evidence>
<dbReference type="Proteomes" id="UP000504621">
    <property type="component" value="Unplaced"/>
</dbReference>
<accession>A0A6J1BMQ6</accession>
<protein>
    <submittedName>
        <fullName evidence="2">Uncharacterized protein LOC110428792</fullName>
    </submittedName>
</protein>
<proteinExistence type="predicted"/>